<accession>A0AAV7QHN4</accession>
<evidence type="ECO:0000313" key="1">
    <source>
        <dbReference type="EMBL" id="KAJ1137788.1"/>
    </source>
</evidence>
<protein>
    <submittedName>
        <fullName evidence="1">Uncharacterized protein</fullName>
    </submittedName>
</protein>
<feature type="non-terminal residue" evidence="1">
    <location>
        <position position="1"/>
    </location>
</feature>
<sequence length="62" mass="7283">TMALIMTVAVKNTYRHGDGRQNTVTVATSQLPYYDCSLNSTRRMVEFQPRRRTSVRWRCCQQ</sequence>
<comment type="caution">
    <text evidence="1">The sequence shown here is derived from an EMBL/GenBank/DDBJ whole genome shotgun (WGS) entry which is preliminary data.</text>
</comment>
<organism evidence="1 2">
    <name type="scientific">Pleurodeles waltl</name>
    <name type="common">Iberian ribbed newt</name>
    <dbReference type="NCBI Taxonomy" id="8319"/>
    <lineage>
        <taxon>Eukaryota</taxon>
        <taxon>Metazoa</taxon>
        <taxon>Chordata</taxon>
        <taxon>Craniata</taxon>
        <taxon>Vertebrata</taxon>
        <taxon>Euteleostomi</taxon>
        <taxon>Amphibia</taxon>
        <taxon>Batrachia</taxon>
        <taxon>Caudata</taxon>
        <taxon>Salamandroidea</taxon>
        <taxon>Salamandridae</taxon>
        <taxon>Pleurodelinae</taxon>
        <taxon>Pleurodeles</taxon>
    </lineage>
</organism>
<feature type="non-terminal residue" evidence="1">
    <location>
        <position position="62"/>
    </location>
</feature>
<keyword evidence="2" id="KW-1185">Reference proteome</keyword>
<evidence type="ECO:0000313" key="2">
    <source>
        <dbReference type="Proteomes" id="UP001066276"/>
    </source>
</evidence>
<name>A0AAV7QHN4_PLEWA</name>
<proteinExistence type="predicted"/>
<dbReference type="EMBL" id="JANPWB010000010">
    <property type="protein sequence ID" value="KAJ1137788.1"/>
    <property type="molecule type" value="Genomic_DNA"/>
</dbReference>
<gene>
    <name evidence="1" type="ORF">NDU88_004184</name>
</gene>
<dbReference type="AlphaFoldDB" id="A0AAV7QHN4"/>
<dbReference type="Proteomes" id="UP001066276">
    <property type="component" value="Chromosome 6"/>
</dbReference>
<reference evidence="1" key="1">
    <citation type="journal article" date="2022" name="bioRxiv">
        <title>Sequencing and chromosome-scale assembly of the giantPleurodeles waltlgenome.</title>
        <authorList>
            <person name="Brown T."/>
            <person name="Elewa A."/>
            <person name="Iarovenko S."/>
            <person name="Subramanian E."/>
            <person name="Araus A.J."/>
            <person name="Petzold A."/>
            <person name="Susuki M."/>
            <person name="Suzuki K.-i.T."/>
            <person name="Hayashi T."/>
            <person name="Toyoda A."/>
            <person name="Oliveira C."/>
            <person name="Osipova E."/>
            <person name="Leigh N.D."/>
            <person name="Simon A."/>
            <person name="Yun M.H."/>
        </authorList>
    </citation>
    <scope>NUCLEOTIDE SEQUENCE</scope>
    <source>
        <strain evidence="1">20211129_DDA</strain>
        <tissue evidence="1">Liver</tissue>
    </source>
</reference>